<dbReference type="Gene3D" id="3.20.20.100">
    <property type="entry name" value="NADP-dependent oxidoreductase domain"/>
    <property type="match status" value="1"/>
</dbReference>
<feature type="active site" description="Proton donor" evidence="1">
    <location>
        <position position="66"/>
    </location>
</feature>
<dbReference type="KEGG" id="pbas:SMSP2_00412"/>
<dbReference type="AlphaFoldDB" id="A0A1Q2MBI1"/>
<name>A0A1Q2MBI1_9BACT</name>
<organism evidence="5 6">
    <name type="scientific">Limihaloglobus sulfuriphilus</name>
    <dbReference type="NCBI Taxonomy" id="1851148"/>
    <lineage>
        <taxon>Bacteria</taxon>
        <taxon>Pseudomonadati</taxon>
        <taxon>Planctomycetota</taxon>
        <taxon>Phycisphaerae</taxon>
        <taxon>Sedimentisphaerales</taxon>
        <taxon>Sedimentisphaeraceae</taxon>
        <taxon>Limihaloglobus</taxon>
    </lineage>
</organism>
<dbReference type="EMBL" id="CP019646">
    <property type="protein sequence ID" value="AQQ70073.1"/>
    <property type="molecule type" value="Genomic_DNA"/>
</dbReference>
<dbReference type="GO" id="GO:0050580">
    <property type="term" value="F:2,5-didehydrogluconate reductase activity"/>
    <property type="evidence" value="ECO:0007669"/>
    <property type="project" value="UniProtKB-EC"/>
</dbReference>
<evidence type="ECO:0000313" key="5">
    <source>
        <dbReference type="EMBL" id="AQQ70073.1"/>
    </source>
</evidence>
<feature type="domain" description="NADP-dependent oxidoreductase" evidence="4">
    <location>
        <begin position="30"/>
        <end position="310"/>
    </location>
</feature>
<evidence type="ECO:0000256" key="2">
    <source>
        <dbReference type="PIRSR" id="PIRSR000097-2"/>
    </source>
</evidence>
<dbReference type="InterPro" id="IPR036812">
    <property type="entry name" value="NAD(P)_OxRdtase_dom_sf"/>
</dbReference>
<dbReference type="Pfam" id="PF00248">
    <property type="entry name" value="Aldo_ket_red"/>
    <property type="match status" value="1"/>
</dbReference>
<dbReference type="InterPro" id="IPR023210">
    <property type="entry name" value="NADP_OxRdtase_dom"/>
</dbReference>
<dbReference type="InterPro" id="IPR018170">
    <property type="entry name" value="Aldo/ket_reductase_CS"/>
</dbReference>
<dbReference type="PROSITE" id="PS00798">
    <property type="entry name" value="ALDOKETO_REDUCTASE_1"/>
    <property type="match status" value="1"/>
</dbReference>
<feature type="site" description="Lowers pKa of active site Tyr" evidence="3">
    <location>
        <position position="95"/>
    </location>
</feature>
<accession>A0A1Q2MBI1</accession>
<dbReference type="PRINTS" id="PR00069">
    <property type="entry name" value="ALDKETRDTASE"/>
</dbReference>
<protein>
    <submittedName>
        <fullName evidence="5">2,5-diketo-D-gluconic acid reductase A</fullName>
        <ecNumber evidence="5">1.1.1.274</ecNumber>
    </submittedName>
</protein>
<dbReference type="EC" id="1.1.1.274" evidence="5"/>
<proteinExistence type="predicted"/>
<dbReference type="PANTHER" id="PTHR11732">
    <property type="entry name" value="ALDO/KETO REDUCTASE"/>
    <property type="match status" value="1"/>
</dbReference>
<keyword evidence="5" id="KW-0560">Oxidoreductase</keyword>
<reference evidence="6" key="1">
    <citation type="submission" date="2017-02" db="EMBL/GenBank/DDBJ databases">
        <title>Comparative genomics and description of representatives of a novel lineage of planctomycetes thriving in anoxic sediments.</title>
        <authorList>
            <person name="Spring S."/>
            <person name="Bunk B."/>
            <person name="Sproer C."/>
        </authorList>
    </citation>
    <scope>NUCLEOTIDE SEQUENCE [LARGE SCALE GENOMIC DNA]</scope>
    <source>
        <strain evidence="6">SM-Chi-D1</strain>
    </source>
</reference>
<evidence type="ECO:0000256" key="3">
    <source>
        <dbReference type="PIRSR" id="PIRSR000097-3"/>
    </source>
</evidence>
<evidence type="ECO:0000313" key="6">
    <source>
        <dbReference type="Proteomes" id="UP000188181"/>
    </source>
</evidence>
<keyword evidence="6" id="KW-1185">Reference proteome</keyword>
<dbReference type="STRING" id="1851148.SMSP2_00412"/>
<evidence type="ECO:0000256" key="1">
    <source>
        <dbReference type="PIRSR" id="PIRSR000097-1"/>
    </source>
</evidence>
<feature type="binding site" evidence="2">
    <location>
        <position position="126"/>
    </location>
    <ligand>
        <name>substrate</name>
    </ligand>
</feature>
<gene>
    <name evidence="5" type="primary">dkgA</name>
    <name evidence="5" type="ORF">SMSP2_00412</name>
</gene>
<dbReference type="OrthoDB" id="9804790at2"/>
<evidence type="ECO:0000259" key="4">
    <source>
        <dbReference type="Pfam" id="PF00248"/>
    </source>
</evidence>
<dbReference type="PIRSF" id="PIRSF000097">
    <property type="entry name" value="AKR"/>
    <property type="match status" value="1"/>
</dbReference>
<dbReference type="SUPFAM" id="SSF51430">
    <property type="entry name" value="NAD(P)-linked oxidoreductase"/>
    <property type="match status" value="1"/>
</dbReference>
<dbReference type="Proteomes" id="UP000188181">
    <property type="component" value="Chromosome"/>
</dbReference>
<sequence>MSGFNVSADAVDPEAVPKKKLYTGAEIPGIGLGTFGSDRFTHNEVADSVRGALSVGYRHIDCASVYGNEDRIGQVFKDILAGGLIKRDELWINSKVWNDMHERVEESCRQSLKDLQLDYLDLYLVHWPFPNYHAPGCDITSRSPDAKPYRRENFMDTWRQMESLVDAGLVRHIGTSNMTIPKMQLLLRDCRIRPACNEMELHPHFQQPEFFAYCIDNEIQPIGFCPIGSPTRPDRDKAQSDTVDIQDPVIVRIAQRLNVHPAVVCIKWAVQRGQIPIPFSVYPNEYLSNLRSTVTEPLTDEEMREISKADKNCRLIKGDVFLWKDNQSWEDLWDVDGHITPA</sequence>
<dbReference type="InterPro" id="IPR020471">
    <property type="entry name" value="AKR"/>
</dbReference>
<dbReference type="RefSeq" id="WP_146682366.1">
    <property type="nucleotide sequence ID" value="NZ_CP019646.1"/>
</dbReference>